<reference evidence="2" key="1">
    <citation type="journal article" date="2019" name="bioRxiv">
        <title>The Genome of the Zebra Mussel, Dreissena polymorpha: A Resource for Invasive Species Research.</title>
        <authorList>
            <person name="McCartney M.A."/>
            <person name="Auch B."/>
            <person name="Kono T."/>
            <person name="Mallez S."/>
            <person name="Zhang Y."/>
            <person name="Obille A."/>
            <person name="Becker A."/>
            <person name="Abrahante J.E."/>
            <person name="Garbe J."/>
            <person name="Badalamenti J.P."/>
            <person name="Herman A."/>
            <person name="Mangelson H."/>
            <person name="Liachko I."/>
            <person name="Sullivan S."/>
            <person name="Sone E.D."/>
            <person name="Koren S."/>
            <person name="Silverstein K.A.T."/>
            <person name="Beckman K.B."/>
            <person name="Gohl D.M."/>
        </authorList>
    </citation>
    <scope>NUCLEOTIDE SEQUENCE</scope>
    <source>
        <strain evidence="2">Duluth1</strain>
        <tissue evidence="2">Whole animal</tissue>
    </source>
</reference>
<keyword evidence="3" id="KW-1185">Reference proteome</keyword>
<gene>
    <name evidence="2" type="ORF">DPMN_036434</name>
</gene>
<proteinExistence type="predicted"/>
<evidence type="ECO:0000313" key="2">
    <source>
        <dbReference type="EMBL" id="KAH3873205.1"/>
    </source>
</evidence>
<dbReference type="AlphaFoldDB" id="A0A9D4MBI3"/>
<evidence type="ECO:0000313" key="3">
    <source>
        <dbReference type="Proteomes" id="UP000828390"/>
    </source>
</evidence>
<comment type="caution">
    <text evidence="2">The sequence shown here is derived from an EMBL/GenBank/DDBJ whole genome shotgun (WGS) entry which is preliminary data.</text>
</comment>
<evidence type="ECO:0000256" key="1">
    <source>
        <dbReference type="SAM" id="MobiDB-lite"/>
    </source>
</evidence>
<name>A0A9D4MBI3_DREPO</name>
<reference evidence="2" key="2">
    <citation type="submission" date="2020-11" db="EMBL/GenBank/DDBJ databases">
        <authorList>
            <person name="McCartney M.A."/>
            <person name="Auch B."/>
            <person name="Kono T."/>
            <person name="Mallez S."/>
            <person name="Becker A."/>
            <person name="Gohl D.M."/>
            <person name="Silverstein K.A.T."/>
            <person name="Koren S."/>
            <person name="Bechman K.B."/>
            <person name="Herman A."/>
            <person name="Abrahante J.E."/>
            <person name="Garbe J."/>
        </authorList>
    </citation>
    <scope>NUCLEOTIDE SEQUENCE</scope>
    <source>
        <strain evidence="2">Duluth1</strain>
        <tissue evidence="2">Whole animal</tissue>
    </source>
</reference>
<dbReference type="Proteomes" id="UP000828390">
    <property type="component" value="Unassembled WGS sequence"/>
</dbReference>
<accession>A0A9D4MBI3</accession>
<feature type="compositionally biased region" description="Basic and acidic residues" evidence="1">
    <location>
        <begin position="1"/>
        <end position="15"/>
    </location>
</feature>
<dbReference type="EMBL" id="JAIWYP010000002">
    <property type="protein sequence ID" value="KAH3873205.1"/>
    <property type="molecule type" value="Genomic_DNA"/>
</dbReference>
<protein>
    <submittedName>
        <fullName evidence="2">Uncharacterized protein</fullName>
    </submittedName>
</protein>
<organism evidence="2 3">
    <name type="scientific">Dreissena polymorpha</name>
    <name type="common">Zebra mussel</name>
    <name type="synonym">Mytilus polymorpha</name>
    <dbReference type="NCBI Taxonomy" id="45954"/>
    <lineage>
        <taxon>Eukaryota</taxon>
        <taxon>Metazoa</taxon>
        <taxon>Spiralia</taxon>
        <taxon>Lophotrochozoa</taxon>
        <taxon>Mollusca</taxon>
        <taxon>Bivalvia</taxon>
        <taxon>Autobranchia</taxon>
        <taxon>Heteroconchia</taxon>
        <taxon>Euheterodonta</taxon>
        <taxon>Imparidentia</taxon>
        <taxon>Neoheterodontei</taxon>
        <taxon>Myida</taxon>
        <taxon>Dreissenoidea</taxon>
        <taxon>Dreissenidae</taxon>
        <taxon>Dreissena</taxon>
    </lineage>
</organism>
<sequence>MPEGRRKDPRERSEVAENCSGHQPTATTLNMFKVVAEVRRFHGVLIKDVARDAVETQ</sequence>
<feature type="region of interest" description="Disordered" evidence="1">
    <location>
        <begin position="1"/>
        <end position="24"/>
    </location>
</feature>